<dbReference type="InterPro" id="IPR036964">
    <property type="entry name" value="RASGEF_cat_dom_sf"/>
</dbReference>
<dbReference type="PANTHER" id="PTHR23113:SF99">
    <property type="entry name" value="RASGEF DOMAIN-CONTAINING PROTEIN"/>
    <property type="match status" value="1"/>
</dbReference>
<feature type="region of interest" description="Disordered" evidence="4">
    <location>
        <begin position="1"/>
        <end position="22"/>
    </location>
</feature>
<dbReference type="CDD" id="cd00155">
    <property type="entry name" value="RasGEF"/>
    <property type="match status" value="1"/>
</dbReference>
<accession>A0AAV7YVQ3</accession>
<dbReference type="GO" id="GO:0007264">
    <property type="term" value="P:small GTPase-mediated signal transduction"/>
    <property type="evidence" value="ECO:0007669"/>
    <property type="project" value="InterPro"/>
</dbReference>
<feature type="compositionally biased region" description="Low complexity" evidence="4">
    <location>
        <begin position="518"/>
        <end position="544"/>
    </location>
</feature>
<dbReference type="Gene3D" id="1.10.840.10">
    <property type="entry name" value="Ras guanine-nucleotide exchange factors catalytic domain"/>
    <property type="match status" value="1"/>
</dbReference>
<feature type="region of interest" description="Disordered" evidence="4">
    <location>
        <begin position="487"/>
        <end position="544"/>
    </location>
</feature>
<dbReference type="SMART" id="SM00147">
    <property type="entry name" value="RasGEF"/>
    <property type="match status" value="1"/>
</dbReference>
<dbReference type="InterPro" id="IPR001895">
    <property type="entry name" value="RASGEF_cat_dom"/>
</dbReference>
<evidence type="ECO:0000256" key="4">
    <source>
        <dbReference type="SAM" id="MobiDB-lite"/>
    </source>
</evidence>
<dbReference type="Gene3D" id="1.20.870.10">
    <property type="entry name" value="Son of sevenless (SoS) protein Chain: S domain 1"/>
    <property type="match status" value="1"/>
</dbReference>
<dbReference type="InterPro" id="IPR023578">
    <property type="entry name" value="Ras_GEF_dom_sf"/>
</dbReference>
<dbReference type="InterPro" id="IPR008937">
    <property type="entry name" value="Ras-like_GEF"/>
</dbReference>
<feature type="domain" description="Ras-GEF" evidence="5">
    <location>
        <begin position="1104"/>
        <end position="1334"/>
    </location>
</feature>
<dbReference type="Proteomes" id="UP001146793">
    <property type="component" value="Unassembled WGS sequence"/>
</dbReference>
<evidence type="ECO:0000256" key="1">
    <source>
        <dbReference type="ARBA" id="ARBA00022658"/>
    </source>
</evidence>
<proteinExistence type="predicted"/>
<keyword evidence="1 2" id="KW-0344">Guanine-nucleotide releasing factor</keyword>
<evidence type="ECO:0000256" key="3">
    <source>
        <dbReference type="SAM" id="Coils"/>
    </source>
</evidence>
<keyword evidence="3" id="KW-0175">Coiled coil</keyword>
<evidence type="ECO:0000256" key="2">
    <source>
        <dbReference type="PROSITE-ProRule" id="PRU00168"/>
    </source>
</evidence>
<organism evidence="6 7">
    <name type="scientific">Anaeramoeba flamelloides</name>
    <dbReference type="NCBI Taxonomy" id="1746091"/>
    <lineage>
        <taxon>Eukaryota</taxon>
        <taxon>Metamonada</taxon>
        <taxon>Anaeramoebidae</taxon>
        <taxon>Anaeramoeba</taxon>
    </lineage>
</organism>
<dbReference type="Pfam" id="PF00617">
    <property type="entry name" value="RasGEF"/>
    <property type="match status" value="1"/>
</dbReference>
<dbReference type="GO" id="GO:0005085">
    <property type="term" value="F:guanyl-nucleotide exchange factor activity"/>
    <property type="evidence" value="ECO:0007669"/>
    <property type="project" value="UniProtKB-KW"/>
</dbReference>
<protein>
    <submittedName>
        <fullName evidence="6">Guanine nucleotide exchange factor</fullName>
    </submittedName>
</protein>
<evidence type="ECO:0000313" key="6">
    <source>
        <dbReference type="EMBL" id="KAJ3432862.1"/>
    </source>
</evidence>
<dbReference type="EMBL" id="JANTQA010000047">
    <property type="protein sequence ID" value="KAJ3432862.1"/>
    <property type="molecule type" value="Genomic_DNA"/>
</dbReference>
<sequence>MTTFQKENEIEKENENEETRNEKTKIITKLDKMILDDSGINENGESFKQELTEKQKIEEKKRGKEILQDNDWMKLPTIALIGERAKSNRPDEEVINKKLRQIFEEWEVEKEKCNELLELNSQQKWKIILLKEEGSRHNETDTILELKEEDHDLISSSHVKFVSDLILHPFQSGNFTSRTHHIRKRFIANKYKKIQKDWNIFIQKTKSTFSQTIVDFFHEGLNDNHLGFLYFVLTWIPSAPYDLSSLTAGEYLRQLETLESLCKNSIFFFELNSIVDEEHSIPIQTKSELFKIIYYLWLDILNNFYFDHSSLESRTSFGELEDVLKIPDQITFPEKYKEYILTSNDFINSLAVIKDDTVPMNLKSINLKLLAMLSNNVLSEGELIKLRNILNKCCELFDNDISFKLKNCFDQIYDENPLILQYSKNNSRYLKDGMTSIKVMLSNGNLEHLIVRKDTTAFDVVRFCVNKFDGNIYNFVLFSSTSPAEWADPNKKGKKKTNNSSDTDSTTNSDTDSDSDSNSDSGSSLNSENENENDGNNNNNANSENVNISLEKKSFALFEELRKGSYKENGEFLNKNQKVYKYKYRKLMIRKLVQDQCDIFLPSYFQNLKKTWTTVETSTPVSKISSLLLNTYNPPPGMYGISMKGKTIQETDNLKNNKQQLVQSTEKKKEIVKKKKNYKKFPFFEVNSEIGQEEIDEELDKRVLIFGYWAPSSSDKPLSYYYDLASILNYDYLKYQHKPGKITLILPDNRKKYLVVDFSILVENFIKFIQEAYSLKTEDDNEDENIEVKFILLCVEYKMNSNFNDEDVSELIMVKKNKSLSEEGIAFGSVLKLIITQRKKSINHNIIIEEEKGEIKKIPDDLGYWYEKELNVKNLIWEKDLEKQSNKKLKLYEKIRGASFNKSIEILTDPDNYTVEFLDVFYESLPIFSSVEFFMKKLFESFEIPKHYFKNKLKKQNLNNDENGIKKEMEIKMEKGEKKEKGIEGEESEESKEEKEERERKQLLILKIIIQIYEHKAASLSQEVKGMVLSFARDVVMMNESEKVSEKGMQIELMSTKKDRVKPINNWKTFEDFENKVTQKRVKPEPIKLPKFPDLKDLTFFDLNNTDVANLLSLFGHNMLTKIKTSELLDSAWTSKNKLEISPNVMAFIHRFNRVADWCSTLILREEDNKQRIKLVVKLLNLALHLRKMNNYNDLLALMAGMECSAVARLDGTWKRLPSEMLKTFEQLSSLTNAIGGYQELRRAYKGSTLPMIPFLGLFLTDLTYTQELPKRLENNLINWAKKRRVYNVIRFIKKCQSVKYNVIYFRIVKEFFERDAILTEDEMWELSLQIEKPNW</sequence>
<reference evidence="6" key="1">
    <citation type="submission" date="2022-08" db="EMBL/GenBank/DDBJ databases">
        <title>Novel sulphate-reducing endosymbionts in the free-living metamonad Anaeramoeba.</title>
        <authorList>
            <person name="Jerlstrom-Hultqvist J."/>
            <person name="Cepicka I."/>
            <person name="Gallot-Lavallee L."/>
            <person name="Salas-Leiva D."/>
            <person name="Curtis B.A."/>
            <person name="Zahonova K."/>
            <person name="Pipaliya S."/>
            <person name="Dacks J."/>
            <person name="Roger A.J."/>
        </authorList>
    </citation>
    <scope>NUCLEOTIDE SEQUENCE</scope>
    <source>
        <strain evidence="6">Busselton2</strain>
    </source>
</reference>
<name>A0AAV7YVQ3_9EUKA</name>
<dbReference type="SUPFAM" id="SSF48366">
    <property type="entry name" value="Ras GEF"/>
    <property type="match status" value="1"/>
</dbReference>
<feature type="compositionally biased region" description="Basic and acidic residues" evidence="4">
    <location>
        <begin position="971"/>
        <end position="984"/>
    </location>
</feature>
<dbReference type="PROSITE" id="PS50009">
    <property type="entry name" value="RASGEF_CAT"/>
    <property type="match status" value="1"/>
</dbReference>
<comment type="caution">
    <text evidence="6">The sequence shown here is derived from an EMBL/GenBank/DDBJ whole genome shotgun (WGS) entry which is preliminary data.</text>
</comment>
<feature type="coiled-coil region" evidence="3">
    <location>
        <begin position="648"/>
        <end position="675"/>
    </location>
</feature>
<evidence type="ECO:0000259" key="5">
    <source>
        <dbReference type="PROSITE" id="PS50009"/>
    </source>
</evidence>
<feature type="region of interest" description="Disordered" evidence="4">
    <location>
        <begin position="971"/>
        <end position="996"/>
    </location>
</feature>
<evidence type="ECO:0000313" key="7">
    <source>
        <dbReference type="Proteomes" id="UP001146793"/>
    </source>
</evidence>
<feature type="compositionally biased region" description="Low complexity" evidence="4">
    <location>
        <begin position="498"/>
        <end position="510"/>
    </location>
</feature>
<dbReference type="PANTHER" id="PTHR23113">
    <property type="entry name" value="GUANINE NUCLEOTIDE EXCHANGE FACTOR"/>
    <property type="match status" value="1"/>
</dbReference>
<gene>
    <name evidence="6" type="ORF">M0812_21807</name>
</gene>